<keyword evidence="5 6" id="KW-0067">ATP-binding</keyword>
<dbReference type="PANTHER" id="PTHR34696">
    <property type="entry name" value="PHOSPHORIBOSYLFORMYLGLYCINAMIDINE SYNTHASE SUBUNIT PURS"/>
    <property type="match status" value="1"/>
</dbReference>
<keyword evidence="1 6" id="KW-0963">Cytoplasm</keyword>
<dbReference type="NCBIfam" id="TIGR00302">
    <property type="entry name" value="phosphoribosylformylglycinamidine synthase subunit PurS"/>
    <property type="match status" value="1"/>
</dbReference>
<comment type="catalytic activity">
    <reaction evidence="6">
        <text>N(2)-formyl-N(1)-(5-phospho-beta-D-ribosyl)glycinamide + L-glutamine + ATP + H2O = 2-formamido-N(1)-(5-O-phospho-beta-D-ribosyl)acetamidine + L-glutamate + ADP + phosphate + H(+)</text>
        <dbReference type="Rhea" id="RHEA:17129"/>
        <dbReference type="ChEBI" id="CHEBI:15377"/>
        <dbReference type="ChEBI" id="CHEBI:15378"/>
        <dbReference type="ChEBI" id="CHEBI:29985"/>
        <dbReference type="ChEBI" id="CHEBI:30616"/>
        <dbReference type="ChEBI" id="CHEBI:43474"/>
        <dbReference type="ChEBI" id="CHEBI:58359"/>
        <dbReference type="ChEBI" id="CHEBI:147286"/>
        <dbReference type="ChEBI" id="CHEBI:147287"/>
        <dbReference type="ChEBI" id="CHEBI:456216"/>
        <dbReference type="EC" id="6.3.5.3"/>
    </reaction>
</comment>
<proteinExistence type="inferred from homology"/>
<dbReference type="InterPro" id="IPR036604">
    <property type="entry name" value="PurS-like_sf"/>
</dbReference>
<comment type="function">
    <text evidence="6">Part of the phosphoribosylformylglycinamidine synthase complex involved in the purines biosynthetic pathway. Catalyzes the ATP-dependent conversion of formylglycinamide ribonucleotide (FGAR) and glutamine to yield formylglycinamidine ribonucleotide (FGAM) and glutamate. The FGAM synthase complex is composed of three subunits. PurQ produces an ammonia molecule by converting glutamine to glutamate. PurL transfers the ammonia molecule to FGAR to form FGAM in an ATP-dependent manner. PurS interacts with PurQ and PurL and is thought to assist in the transfer of the ammonia molecule from PurQ to PurL.</text>
</comment>
<dbReference type="Gene3D" id="3.30.1280.10">
    <property type="entry name" value="Phosphoribosylformylglycinamidine synthase subunit PurS"/>
    <property type="match status" value="1"/>
</dbReference>
<comment type="similarity">
    <text evidence="6">Belongs to the PurS family.</text>
</comment>
<dbReference type="SUPFAM" id="SSF82697">
    <property type="entry name" value="PurS-like"/>
    <property type="match status" value="1"/>
</dbReference>
<name>A0ABV7KNQ8_PLAOK</name>
<keyword evidence="3 6" id="KW-0547">Nucleotide-binding</keyword>
<comment type="caution">
    <text evidence="7">The sequence shown here is derived from an EMBL/GenBank/DDBJ whole genome shotgun (WGS) entry which is preliminary data.</text>
</comment>
<dbReference type="Proteomes" id="UP001595625">
    <property type="component" value="Unassembled WGS sequence"/>
</dbReference>
<comment type="pathway">
    <text evidence="6">Purine metabolism; IMP biosynthesis via de novo pathway; 5-amino-1-(5-phospho-D-ribosyl)imidazole from N(2)-formyl-N(1)-(5-phospho-D-ribosyl)glycinamide: step 1/2.</text>
</comment>
<comment type="subcellular location">
    <subcellularLocation>
        <location evidence="6">Cytoplasm</location>
    </subcellularLocation>
</comment>
<reference evidence="8" key="1">
    <citation type="journal article" date="2019" name="Int. J. Syst. Evol. Microbiol.">
        <title>The Global Catalogue of Microorganisms (GCM) 10K type strain sequencing project: providing services to taxonomists for standard genome sequencing and annotation.</title>
        <authorList>
            <consortium name="The Broad Institute Genomics Platform"/>
            <consortium name="The Broad Institute Genome Sequencing Center for Infectious Disease"/>
            <person name="Wu L."/>
            <person name="Ma J."/>
        </authorList>
    </citation>
    <scope>NUCLEOTIDE SEQUENCE [LARGE SCALE GENOMIC DNA]</scope>
    <source>
        <strain evidence="8">CCM 320</strain>
    </source>
</reference>
<evidence type="ECO:0000313" key="8">
    <source>
        <dbReference type="Proteomes" id="UP001595625"/>
    </source>
</evidence>
<dbReference type="GO" id="GO:0004642">
    <property type="term" value="F:phosphoribosylformylglycinamidine synthase activity"/>
    <property type="evidence" value="ECO:0007669"/>
    <property type="project" value="UniProtKB-EC"/>
</dbReference>
<protein>
    <recommendedName>
        <fullName evidence="6">Phosphoribosylformylglycinamidine synthase subunit PurS</fullName>
        <shortName evidence="6">FGAM synthase</shortName>
        <ecNumber evidence="6">6.3.5.3</ecNumber>
    </recommendedName>
    <alternativeName>
        <fullName evidence="6">Formylglycinamide ribonucleotide amidotransferase subunit III</fullName>
        <shortName evidence="6">FGAR amidotransferase III</shortName>
        <shortName evidence="6">FGAR-AT III</shortName>
    </alternativeName>
    <alternativeName>
        <fullName evidence="6">Phosphoribosylformylglycinamidine synthase subunit III</fullName>
    </alternativeName>
</protein>
<evidence type="ECO:0000256" key="2">
    <source>
        <dbReference type="ARBA" id="ARBA00022598"/>
    </source>
</evidence>
<dbReference type="Pfam" id="PF02700">
    <property type="entry name" value="PurS"/>
    <property type="match status" value="1"/>
</dbReference>
<evidence type="ECO:0000256" key="4">
    <source>
        <dbReference type="ARBA" id="ARBA00022755"/>
    </source>
</evidence>
<dbReference type="NCBIfam" id="NF004630">
    <property type="entry name" value="PRK05974.1"/>
    <property type="match status" value="1"/>
</dbReference>
<evidence type="ECO:0000256" key="3">
    <source>
        <dbReference type="ARBA" id="ARBA00022741"/>
    </source>
</evidence>
<evidence type="ECO:0000256" key="5">
    <source>
        <dbReference type="ARBA" id="ARBA00022840"/>
    </source>
</evidence>
<evidence type="ECO:0000256" key="6">
    <source>
        <dbReference type="HAMAP-Rule" id="MF_01926"/>
    </source>
</evidence>
<keyword evidence="4 6" id="KW-0658">Purine biosynthesis</keyword>
<evidence type="ECO:0000256" key="1">
    <source>
        <dbReference type="ARBA" id="ARBA00022490"/>
    </source>
</evidence>
<dbReference type="InterPro" id="IPR003850">
    <property type="entry name" value="PurS"/>
</dbReference>
<organism evidence="7 8">
    <name type="scientific">Planomicrobium okeanokoites</name>
    <name type="common">Planococcus okeanokoites</name>
    <name type="synonym">Flavobacterium okeanokoites</name>
    <dbReference type="NCBI Taxonomy" id="244"/>
    <lineage>
        <taxon>Bacteria</taxon>
        <taxon>Bacillati</taxon>
        <taxon>Bacillota</taxon>
        <taxon>Bacilli</taxon>
        <taxon>Bacillales</taxon>
        <taxon>Caryophanaceae</taxon>
        <taxon>Planomicrobium</taxon>
    </lineage>
</organism>
<dbReference type="RefSeq" id="WP_084242330.1">
    <property type="nucleotide sequence ID" value="NZ_CANMQG010000011.1"/>
</dbReference>
<evidence type="ECO:0000313" key="7">
    <source>
        <dbReference type="EMBL" id="MFC3211093.1"/>
    </source>
</evidence>
<comment type="subunit">
    <text evidence="6">Part of the FGAM synthase complex composed of 1 PurL, 1 PurQ and 2 PurS subunits.</text>
</comment>
<dbReference type="PANTHER" id="PTHR34696:SF1">
    <property type="entry name" value="PHOSPHORIBOSYLFORMYLGLYCINAMIDINE SYNTHASE SUBUNIT PURS"/>
    <property type="match status" value="1"/>
</dbReference>
<dbReference type="EC" id="6.3.5.3" evidence="6"/>
<keyword evidence="2 6" id="KW-0436">Ligase</keyword>
<dbReference type="HAMAP" id="MF_01926">
    <property type="entry name" value="PurS"/>
    <property type="match status" value="1"/>
</dbReference>
<keyword evidence="8" id="KW-1185">Reference proteome</keyword>
<gene>
    <name evidence="6 7" type="primary">purS</name>
    <name evidence="7" type="ORF">ACFOEJ_08430</name>
</gene>
<sequence>MRKVKIYVTLRESVLDPQGSAVMGSLHKMGYGDVEDVRIGKYLELMISDDANDVDALVNEMCQKLLTNTVIEDYRFEIEEAVSQ</sequence>
<accession>A0ABV7KNQ8</accession>
<dbReference type="EMBL" id="JBHRUJ010000015">
    <property type="protein sequence ID" value="MFC3211093.1"/>
    <property type="molecule type" value="Genomic_DNA"/>
</dbReference>